<accession>A0A166DCV4</accession>
<reference evidence="2 3" key="1">
    <citation type="submission" date="2016-04" db="EMBL/GenBank/DDBJ databases">
        <title>Genome sequence of Methanobrevibacter curvatus DSM 11111.</title>
        <authorList>
            <person name="Poehlein A."/>
            <person name="Seedorf H."/>
            <person name="Daniel R."/>
        </authorList>
    </citation>
    <scope>NUCLEOTIDE SEQUENCE [LARGE SCALE GENOMIC DNA]</scope>
    <source>
        <strain evidence="2 3">DSM 11111</strain>
    </source>
</reference>
<evidence type="ECO:0000256" key="1">
    <source>
        <dbReference type="SAM" id="Coils"/>
    </source>
</evidence>
<evidence type="ECO:0000313" key="2">
    <source>
        <dbReference type="EMBL" id="KZX15453.1"/>
    </source>
</evidence>
<proteinExistence type="predicted"/>
<gene>
    <name evidence="2" type="ORF">MBCUR_02610</name>
</gene>
<feature type="coiled-coil region" evidence="1">
    <location>
        <begin position="149"/>
        <end position="176"/>
    </location>
</feature>
<dbReference type="RefSeq" id="WP_067089237.1">
    <property type="nucleotide sequence ID" value="NZ_LWMV01000036.1"/>
</dbReference>
<keyword evidence="1" id="KW-0175">Coiled coil</keyword>
<comment type="caution">
    <text evidence="2">The sequence shown here is derived from an EMBL/GenBank/DDBJ whole genome shotgun (WGS) entry which is preliminary data.</text>
</comment>
<sequence>MNFNKAGKYLSLALLVLAIFSISVGISVAAGENSSSTQTVDFNNYISYSNSSNAVNVDYKSAPNLENNLTNSNFNASEITSGFTSGISFNLNNRTDSSDEDSLYDIFALSNENSLSTNVSHVLNCKFGSIQTNVSQVLSEQLFNTSSLLTNTNSTLNFAEGNINQLNENLSKVLDDKLIGLNNSNGLYKNFIFTNVDFDSAFLNLLAHYNKIINTGSESFIIKKNKSGNELNISSSNNKLDTFSFNRNWDELIELEFGSHKLMASKLLVSNYLKAYNILNKNAKKISNFGYFNKNLLDNFSTVDLYKNKYTFINNVNKNQIIKNNNSYFYIFNNSKNNSKIYTNKLSTPENYSSDNSDSDEPSDSINLCNRFIFYFNSFETSNEFYKILGNTKFYGNLTNLTPLKTSIFDILESYSTNTDYFSNDIVSFEIVDIRNDSINFGIITDYSNLLNSNLLKFLNNHVINQDYFNGFNDLGIIVYYNIFTINYNFNTQTKTLLNLVYGIVDMEVSYNDK</sequence>
<dbReference type="Proteomes" id="UP000077245">
    <property type="component" value="Unassembled WGS sequence"/>
</dbReference>
<dbReference type="AlphaFoldDB" id="A0A166DCV4"/>
<protein>
    <submittedName>
        <fullName evidence="2">Uncharacterized protein</fullName>
    </submittedName>
</protein>
<dbReference type="EMBL" id="LWMV01000036">
    <property type="protein sequence ID" value="KZX15453.1"/>
    <property type="molecule type" value="Genomic_DNA"/>
</dbReference>
<keyword evidence="3" id="KW-1185">Reference proteome</keyword>
<dbReference type="PATRIC" id="fig|49547.3.peg.277"/>
<evidence type="ECO:0000313" key="3">
    <source>
        <dbReference type="Proteomes" id="UP000077245"/>
    </source>
</evidence>
<name>A0A166DCV4_9EURY</name>
<organism evidence="2 3">
    <name type="scientific">Methanobrevibacter curvatus</name>
    <dbReference type="NCBI Taxonomy" id="49547"/>
    <lineage>
        <taxon>Archaea</taxon>
        <taxon>Methanobacteriati</taxon>
        <taxon>Methanobacteriota</taxon>
        <taxon>Methanomada group</taxon>
        <taxon>Methanobacteria</taxon>
        <taxon>Methanobacteriales</taxon>
        <taxon>Methanobacteriaceae</taxon>
        <taxon>Methanobrevibacter</taxon>
    </lineage>
</organism>